<feature type="zinc finger region" description="dksA C4-type" evidence="4">
    <location>
        <begin position="35"/>
        <end position="59"/>
    </location>
</feature>
<keyword evidence="2" id="KW-0863">Zinc-finger</keyword>
<organism evidence="6 7">
    <name type="scientific">Rouxiella silvae</name>
    <dbReference type="NCBI Taxonomy" id="1646373"/>
    <lineage>
        <taxon>Bacteria</taxon>
        <taxon>Pseudomonadati</taxon>
        <taxon>Pseudomonadota</taxon>
        <taxon>Gammaproteobacteria</taxon>
        <taxon>Enterobacterales</taxon>
        <taxon>Yersiniaceae</taxon>
        <taxon>Rouxiella</taxon>
    </lineage>
</organism>
<dbReference type="SUPFAM" id="SSF57716">
    <property type="entry name" value="Glucocorticoid receptor-like (DNA-binding domain)"/>
    <property type="match status" value="1"/>
</dbReference>
<name>A0ABX3TUJ5_9GAMM</name>
<gene>
    <name evidence="6" type="ORF">BS639_22950</name>
</gene>
<evidence type="ECO:0000256" key="4">
    <source>
        <dbReference type="PROSITE-ProRule" id="PRU00510"/>
    </source>
</evidence>
<feature type="domain" description="Zinc finger DksA/TraR C4-type" evidence="5">
    <location>
        <begin position="35"/>
        <end position="64"/>
    </location>
</feature>
<keyword evidence="3" id="KW-0862">Zinc</keyword>
<evidence type="ECO:0000256" key="3">
    <source>
        <dbReference type="ARBA" id="ARBA00022833"/>
    </source>
</evidence>
<evidence type="ECO:0000313" key="6">
    <source>
        <dbReference type="EMBL" id="ORJ18867.1"/>
    </source>
</evidence>
<dbReference type="Pfam" id="PF01258">
    <property type="entry name" value="zf-dskA_traR"/>
    <property type="match status" value="1"/>
</dbReference>
<proteinExistence type="predicted"/>
<dbReference type="InterPro" id="IPR000962">
    <property type="entry name" value="Znf_DskA_TraR"/>
</dbReference>
<keyword evidence="7" id="KW-1185">Reference proteome</keyword>
<dbReference type="RefSeq" id="WP_084984425.1">
    <property type="nucleotide sequence ID" value="NZ_CBCSCF010000004.1"/>
</dbReference>
<comment type="caution">
    <text evidence="6">The sequence shown here is derived from an EMBL/GenBank/DDBJ whole genome shotgun (WGS) entry which is preliminary data.</text>
</comment>
<dbReference type="PROSITE" id="PS51128">
    <property type="entry name" value="ZF_DKSA_2"/>
    <property type="match status" value="1"/>
</dbReference>
<reference evidence="6 7" key="1">
    <citation type="journal article" date="2017" name="Int. J. Syst. Evol. Microbiol.">
        <title>Rouxiella badensis sp. nov. and Rouxiella silvae sp. nov. isolated from peat bog soil in Germany and emendation of the genus description.</title>
        <authorList>
            <person name="Le Fleche-Mateos A."/>
            <person name="Kugler J.H."/>
            <person name="Hansen S.H."/>
            <person name="Syldatk C."/>
            <person name="Hausmann R."/>
            <person name="Lomprez F."/>
            <person name="Vandenbogaert M."/>
            <person name="Manuguerra J.C."/>
            <person name="Grimont P.A."/>
        </authorList>
    </citation>
    <scope>NUCLEOTIDE SEQUENCE [LARGE SCALE GENOMIC DNA]</scope>
    <source>
        <strain evidence="6 7">213</strain>
    </source>
</reference>
<dbReference type="PANTHER" id="PTHR38777:SF1">
    <property type="entry name" value="DNAK SUPPRESSOR PROTEIN"/>
    <property type="match status" value="1"/>
</dbReference>
<dbReference type="NCBIfam" id="TIGR02419">
    <property type="entry name" value="C4_traR_proteo"/>
    <property type="match status" value="1"/>
</dbReference>
<dbReference type="InterPro" id="IPR012783">
    <property type="entry name" value="Znf_C4_TraR"/>
</dbReference>
<dbReference type="PANTHER" id="PTHR38777">
    <property type="entry name" value="FELS-2 PROPHAGE PROTEIN"/>
    <property type="match status" value="1"/>
</dbReference>
<evidence type="ECO:0000256" key="2">
    <source>
        <dbReference type="ARBA" id="ARBA00022771"/>
    </source>
</evidence>
<accession>A0ABX3TUJ5</accession>
<evidence type="ECO:0000256" key="1">
    <source>
        <dbReference type="ARBA" id="ARBA00022723"/>
    </source>
</evidence>
<dbReference type="Gene3D" id="1.20.120.910">
    <property type="entry name" value="DksA, coiled-coil domain"/>
    <property type="match status" value="1"/>
</dbReference>
<sequence>MADSMDLEQARQAEALERHIKAAINKPVSVSAFFCEDCEEAIPALRREKLVGVSRCVSCQEIFEIKGKYYRGAESQ</sequence>
<evidence type="ECO:0000313" key="7">
    <source>
        <dbReference type="Proteomes" id="UP000192722"/>
    </source>
</evidence>
<dbReference type="Proteomes" id="UP000192722">
    <property type="component" value="Unassembled WGS sequence"/>
</dbReference>
<evidence type="ECO:0000259" key="5">
    <source>
        <dbReference type="Pfam" id="PF01258"/>
    </source>
</evidence>
<dbReference type="EMBL" id="MRWD01000083">
    <property type="protein sequence ID" value="ORJ18867.1"/>
    <property type="molecule type" value="Genomic_DNA"/>
</dbReference>
<protein>
    <recommendedName>
        <fullName evidence="5">Zinc finger DksA/TraR C4-type domain-containing protein</fullName>
    </recommendedName>
</protein>
<keyword evidence="1" id="KW-0479">Metal-binding</keyword>